<proteinExistence type="predicted"/>
<dbReference type="PANTHER" id="PTHR43221">
    <property type="entry name" value="PROTEASE HTPX"/>
    <property type="match status" value="1"/>
</dbReference>
<accession>A0A6J6EF21</accession>
<feature type="transmembrane region" description="Helical" evidence="1">
    <location>
        <begin position="28"/>
        <end position="48"/>
    </location>
</feature>
<organism evidence="2">
    <name type="scientific">freshwater metagenome</name>
    <dbReference type="NCBI Taxonomy" id="449393"/>
    <lineage>
        <taxon>unclassified sequences</taxon>
        <taxon>metagenomes</taxon>
        <taxon>ecological metagenomes</taxon>
    </lineage>
</organism>
<evidence type="ECO:0000256" key="1">
    <source>
        <dbReference type="SAM" id="Phobius"/>
    </source>
</evidence>
<protein>
    <submittedName>
        <fullName evidence="2">Unannotated protein</fullName>
    </submittedName>
</protein>
<gene>
    <name evidence="2" type="ORF">UFOPK1704_00668</name>
</gene>
<sequence>MHEALKGFMNQRQWTPVSEASATALQRITYINIALVLVPTILGLIVGLVVGQPIVLTVLALLASTLWVNVVNRNIESSLLHRLDVVSASEDDHARLINVVDGLCVVSGDRRPPLLVVSDAYPIALAIATPKHQGTVVVSQGFLDEMNRVEIEAVMAHVLWRLRNGNVALTSYLIALRTMLSKIGLRRVADVIINKLYEDKILLWSDISACQATRYPPALISALQKCNRAQSLEIDPILSPLLFVDPKTAHHDTHSGSSFPIVGFSAIGVEERIAVLKEI</sequence>
<dbReference type="PANTHER" id="PTHR43221:SF1">
    <property type="entry name" value="PROTEASE HTPX"/>
    <property type="match status" value="1"/>
</dbReference>
<keyword evidence="1" id="KW-0812">Transmembrane</keyword>
<dbReference type="AlphaFoldDB" id="A0A6J6EF21"/>
<name>A0A6J6EF21_9ZZZZ</name>
<reference evidence="2" key="1">
    <citation type="submission" date="2020-05" db="EMBL/GenBank/DDBJ databases">
        <authorList>
            <person name="Chiriac C."/>
            <person name="Salcher M."/>
            <person name="Ghai R."/>
            <person name="Kavagutti S V."/>
        </authorList>
    </citation>
    <scope>NUCLEOTIDE SEQUENCE</scope>
</reference>
<dbReference type="Gene3D" id="3.30.2010.10">
    <property type="entry name" value="Metalloproteases ('zincins'), catalytic domain"/>
    <property type="match status" value="1"/>
</dbReference>
<evidence type="ECO:0000313" key="2">
    <source>
        <dbReference type="EMBL" id="CAB4575141.1"/>
    </source>
</evidence>
<dbReference type="EMBL" id="CAEZTQ010000118">
    <property type="protein sequence ID" value="CAB4575141.1"/>
    <property type="molecule type" value="Genomic_DNA"/>
</dbReference>
<keyword evidence="1" id="KW-1133">Transmembrane helix</keyword>
<feature type="transmembrane region" description="Helical" evidence="1">
    <location>
        <begin position="54"/>
        <end position="72"/>
    </location>
</feature>
<dbReference type="InterPro" id="IPR050083">
    <property type="entry name" value="HtpX_protease"/>
</dbReference>
<keyword evidence="1" id="KW-0472">Membrane</keyword>